<dbReference type="GO" id="GO:0046677">
    <property type="term" value="P:response to antibiotic"/>
    <property type="evidence" value="ECO:0007669"/>
    <property type="project" value="InterPro"/>
</dbReference>
<reference evidence="2 3" key="1">
    <citation type="submission" date="2017-05" db="EMBL/GenBank/DDBJ databases">
        <title>Butyricicoccus porcorum sp. nov. a butyrate-producing bacterium from the swine intestinal tract.</title>
        <authorList>
            <person name="Trachsel J."/>
            <person name="Humphrey S."/>
            <person name="Allen H.K."/>
        </authorList>
    </citation>
    <scope>NUCLEOTIDE SEQUENCE [LARGE SCALE GENOMIC DNA]</scope>
    <source>
        <strain evidence="2">BB10</strain>
    </source>
</reference>
<dbReference type="InterPro" id="IPR052036">
    <property type="entry name" value="Hydrolase/PRTase-associated"/>
</dbReference>
<dbReference type="InterPro" id="IPR007815">
    <property type="entry name" value="Emycin_Estase"/>
</dbReference>
<keyword evidence="1" id="KW-0472">Membrane</keyword>
<dbReference type="PANTHER" id="PTHR31299">
    <property type="entry name" value="ESTERASE, PUTATIVE (AFU_ORTHOLOGUE AFUA_1G05850)-RELATED"/>
    <property type="match status" value="1"/>
</dbReference>
<dbReference type="Gene3D" id="3.30.1870.10">
    <property type="entry name" value="EreA-like, domain 2"/>
    <property type="match status" value="1"/>
</dbReference>
<dbReference type="EMBL" id="NHOC01000004">
    <property type="protein sequence ID" value="OUM21104.1"/>
    <property type="molecule type" value="Genomic_DNA"/>
</dbReference>
<protein>
    <submittedName>
        <fullName evidence="2">Erythromycin esterase</fullName>
    </submittedName>
</protein>
<evidence type="ECO:0000256" key="1">
    <source>
        <dbReference type="SAM" id="Phobius"/>
    </source>
</evidence>
<dbReference type="Gene3D" id="3.40.1660.10">
    <property type="entry name" value="EreA-like (biosynthetic domain)"/>
    <property type="match status" value="1"/>
</dbReference>
<dbReference type="SUPFAM" id="SSF159501">
    <property type="entry name" value="EreA/ChaN-like"/>
    <property type="match status" value="1"/>
</dbReference>
<comment type="caution">
    <text evidence="2">The sequence shown here is derived from an EMBL/GenBank/DDBJ whole genome shotgun (WGS) entry which is preliminary data.</text>
</comment>
<dbReference type="Gene3D" id="1.20.1440.30">
    <property type="entry name" value="Biosynthetic Protein domain"/>
    <property type="match status" value="1"/>
</dbReference>
<evidence type="ECO:0000313" key="3">
    <source>
        <dbReference type="Proteomes" id="UP000194903"/>
    </source>
</evidence>
<gene>
    <name evidence="2" type="ORF">CBW42_04810</name>
</gene>
<name>A0A252F5S0_9FIRM</name>
<dbReference type="CDD" id="cd14728">
    <property type="entry name" value="Ere-like"/>
    <property type="match status" value="1"/>
</dbReference>
<accession>A0A252F5S0</accession>
<feature type="transmembrane region" description="Helical" evidence="1">
    <location>
        <begin position="33"/>
        <end position="53"/>
    </location>
</feature>
<evidence type="ECO:0000313" key="2">
    <source>
        <dbReference type="EMBL" id="OUM21104.1"/>
    </source>
</evidence>
<dbReference type="OrthoDB" id="9810066at2"/>
<keyword evidence="1" id="KW-1133">Transmembrane helix</keyword>
<organism evidence="2 3">
    <name type="scientific">Butyricicoccus porcorum</name>
    <dbReference type="NCBI Taxonomy" id="1945634"/>
    <lineage>
        <taxon>Bacteria</taxon>
        <taxon>Bacillati</taxon>
        <taxon>Bacillota</taxon>
        <taxon>Clostridia</taxon>
        <taxon>Eubacteriales</taxon>
        <taxon>Butyricicoccaceae</taxon>
        <taxon>Butyricicoccus</taxon>
    </lineage>
</organism>
<keyword evidence="3" id="KW-1185">Reference proteome</keyword>
<dbReference type="AlphaFoldDB" id="A0A252F5S0"/>
<sequence>MAAVPLVVAGIALAVFFAGRAEKKKKGRVFRTVFLCIFITVLLLAEVFTYFGGFGTGESADPEEFAKYAETVQSLTIPEGVRVVALGEASHGNSEFQQLKLDVFQLLVENEGVKAFALEGDFGGCEMVNRYIHGGTGTAEEAAANIGFAIYRTDEMAALISYMREYNEKAPKGEDLRFYGFDMQRGLYTYQLLLEECEKLRVSAAKIEPLVTGEDWNPEYDYPQRQAHFEQIKALLAAKEESDLGVHLAEMLIQNCQLNSGEGTSAEYISLRDSFMKENTLWILEQEEKLGRECIFVSGHNGHVEKVTGYENMGGLLYEELEDDYYVIGTDFYKTTCNLPRGRNGNRTNQTFYSYDPLAKAAKRAGFNICWLDFSKIPEDSSLKQYTADYIYNGSLGEGYNLIIRTIPMSYRVFENPEMAYDSMLYVSEGTPTRIKQAK</sequence>
<dbReference type="Proteomes" id="UP000194903">
    <property type="component" value="Unassembled WGS sequence"/>
</dbReference>
<keyword evidence="1" id="KW-0812">Transmembrane</keyword>
<dbReference type="PANTHER" id="PTHR31299:SF0">
    <property type="entry name" value="ESTERASE, PUTATIVE (AFU_ORTHOLOGUE AFUA_1G05850)-RELATED"/>
    <property type="match status" value="1"/>
</dbReference>
<feature type="transmembrane region" description="Helical" evidence="1">
    <location>
        <begin position="6"/>
        <end position="21"/>
    </location>
</feature>
<proteinExistence type="predicted"/>
<dbReference type="Pfam" id="PF05139">
    <property type="entry name" value="Erythro_esteras"/>
    <property type="match status" value="1"/>
</dbReference>